<protein>
    <submittedName>
        <fullName evidence="3">Rhodanese-related sulfurtransferase</fullName>
    </submittedName>
</protein>
<reference evidence="3 4" key="1">
    <citation type="submission" date="2016-11" db="EMBL/GenBank/DDBJ databases">
        <authorList>
            <person name="Jaros S."/>
            <person name="Januszkiewicz K."/>
            <person name="Wedrychowicz H."/>
        </authorList>
    </citation>
    <scope>NUCLEOTIDE SEQUENCE [LARGE SCALE GENOMIC DNA]</scope>
    <source>
        <strain evidence="3 4">DSM 16917</strain>
    </source>
</reference>
<dbReference type="Pfam" id="PF00581">
    <property type="entry name" value="Rhodanese"/>
    <property type="match status" value="1"/>
</dbReference>
<proteinExistence type="predicted"/>
<dbReference type="PROSITE" id="PS50206">
    <property type="entry name" value="RHODANESE_3"/>
    <property type="match status" value="1"/>
</dbReference>
<evidence type="ECO:0000313" key="4">
    <source>
        <dbReference type="Proteomes" id="UP000184268"/>
    </source>
</evidence>
<dbReference type="PANTHER" id="PTHR43031">
    <property type="entry name" value="FAD-DEPENDENT OXIDOREDUCTASE"/>
    <property type="match status" value="1"/>
</dbReference>
<dbReference type="EMBL" id="FQXG01000006">
    <property type="protein sequence ID" value="SHI01642.1"/>
    <property type="molecule type" value="Genomic_DNA"/>
</dbReference>
<dbReference type="STRING" id="299255.SAMN02745129_3577"/>
<sequence length="145" mass="15793">MTEFIDFLSRNPILSLAWVGLAALFIASLVKGKLSKVTTVDHQGATQLINKQDAKVLDVRSNDEFKKGHIVDALNQPLSQIKNNQLGAVEKYKNTPIIVVCNTGISSSQAASALVKAGFEQVYNLKGGMTDWNAANLPVVKKKKR</sequence>
<dbReference type="InterPro" id="IPR050229">
    <property type="entry name" value="GlpE_sulfurtransferase"/>
</dbReference>
<keyword evidence="1" id="KW-0812">Transmembrane</keyword>
<evidence type="ECO:0000259" key="2">
    <source>
        <dbReference type="PROSITE" id="PS50206"/>
    </source>
</evidence>
<accession>A0A1M5XPQ8</accession>
<organism evidence="3 4">
    <name type="scientific">Ferrimonas marina</name>
    <dbReference type="NCBI Taxonomy" id="299255"/>
    <lineage>
        <taxon>Bacteria</taxon>
        <taxon>Pseudomonadati</taxon>
        <taxon>Pseudomonadota</taxon>
        <taxon>Gammaproteobacteria</taxon>
        <taxon>Alteromonadales</taxon>
        <taxon>Ferrimonadaceae</taxon>
        <taxon>Ferrimonas</taxon>
    </lineage>
</organism>
<feature type="transmembrane region" description="Helical" evidence="1">
    <location>
        <begin position="12"/>
        <end position="30"/>
    </location>
</feature>
<name>A0A1M5XPQ8_9GAMM</name>
<dbReference type="AlphaFoldDB" id="A0A1M5XPQ8"/>
<dbReference type="PANTHER" id="PTHR43031:SF18">
    <property type="entry name" value="RHODANESE-RELATED SULFURTRANSFERASES"/>
    <property type="match status" value="1"/>
</dbReference>
<dbReference type="InterPro" id="IPR001763">
    <property type="entry name" value="Rhodanese-like_dom"/>
</dbReference>
<dbReference type="CDD" id="cd00158">
    <property type="entry name" value="RHOD"/>
    <property type="match status" value="1"/>
</dbReference>
<dbReference type="Gene3D" id="3.40.250.10">
    <property type="entry name" value="Rhodanese-like domain"/>
    <property type="match status" value="1"/>
</dbReference>
<feature type="domain" description="Rhodanese" evidence="2">
    <location>
        <begin position="50"/>
        <end position="141"/>
    </location>
</feature>
<dbReference type="RefSeq" id="WP_067659816.1">
    <property type="nucleotide sequence ID" value="NZ_FQXG01000006.1"/>
</dbReference>
<dbReference type="GO" id="GO:0016740">
    <property type="term" value="F:transferase activity"/>
    <property type="evidence" value="ECO:0007669"/>
    <property type="project" value="UniProtKB-KW"/>
</dbReference>
<dbReference type="OrthoDB" id="9808735at2"/>
<evidence type="ECO:0000313" key="3">
    <source>
        <dbReference type="EMBL" id="SHI01642.1"/>
    </source>
</evidence>
<keyword evidence="1" id="KW-1133">Transmembrane helix</keyword>
<keyword evidence="4" id="KW-1185">Reference proteome</keyword>
<keyword evidence="1" id="KW-0472">Membrane</keyword>
<gene>
    <name evidence="3" type="ORF">SAMN02745129_3577</name>
</gene>
<dbReference type="SUPFAM" id="SSF52821">
    <property type="entry name" value="Rhodanese/Cell cycle control phosphatase"/>
    <property type="match status" value="1"/>
</dbReference>
<dbReference type="Proteomes" id="UP000184268">
    <property type="component" value="Unassembled WGS sequence"/>
</dbReference>
<dbReference type="InterPro" id="IPR036873">
    <property type="entry name" value="Rhodanese-like_dom_sf"/>
</dbReference>
<keyword evidence="3" id="KW-0808">Transferase</keyword>
<evidence type="ECO:0000256" key="1">
    <source>
        <dbReference type="SAM" id="Phobius"/>
    </source>
</evidence>
<dbReference type="SMART" id="SM00450">
    <property type="entry name" value="RHOD"/>
    <property type="match status" value="1"/>
</dbReference>